<keyword evidence="1" id="KW-0378">Hydrolase</keyword>
<dbReference type="PANTHER" id="PTHR42776">
    <property type="entry name" value="SERINE PEPTIDASE S9 FAMILY MEMBER"/>
    <property type="match status" value="1"/>
</dbReference>
<dbReference type="Gene3D" id="3.40.50.1820">
    <property type="entry name" value="alpha/beta hydrolase"/>
    <property type="match status" value="1"/>
</dbReference>
<evidence type="ECO:0000256" key="7">
    <source>
        <dbReference type="SAM" id="SignalP"/>
    </source>
</evidence>
<evidence type="ECO:0000256" key="1">
    <source>
        <dbReference type="ARBA" id="ARBA00022801"/>
    </source>
</evidence>
<evidence type="ECO:0000256" key="2">
    <source>
        <dbReference type="ARBA" id="ARBA00022990"/>
    </source>
</evidence>
<name>A0A538SHT5_UNCEI</name>
<keyword evidence="7" id="KW-0732">Signal</keyword>
<dbReference type="InterPro" id="IPR029058">
    <property type="entry name" value="AB_hydrolase_fold"/>
</dbReference>
<dbReference type="AlphaFoldDB" id="A0A538SHT5"/>
<dbReference type="InterPro" id="IPR002471">
    <property type="entry name" value="Pept_S9_AS"/>
</dbReference>
<feature type="compositionally biased region" description="Low complexity" evidence="6">
    <location>
        <begin position="614"/>
        <end position="639"/>
    </location>
</feature>
<dbReference type="Gene3D" id="2.120.10.30">
    <property type="entry name" value="TolB, C-terminal domain"/>
    <property type="match status" value="1"/>
</dbReference>
<proteinExistence type="predicted"/>
<dbReference type="PROSITE" id="PS00708">
    <property type="entry name" value="PRO_ENDOPEP_SER"/>
    <property type="match status" value="1"/>
</dbReference>
<evidence type="ECO:0000256" key="3">
    <source>
        <dbReference type="ARBA" id="ARBA00032284"/>
    </source>
</evidence>
<comment type="function">
    <text evidence="5">This enzyme catalyzes the hydrolysis of the N-terminal peptide bond of an N-acetylated peptide to generate an N-acetylated amino acid and a peptide with a free N-terminus. It preferentially cleaves off Ac-Ala, Ac-Met and Ac-Ser. Also, involved in the degradation of oxidized and glycated proteins.</text>
</comment>
<reference evidence="9 10" key="1">
    <citation type="journal article" date="2019" name="Nat. Microbiol.">
        <title>Mediterranean grassland soil C-N compound turnover is dependent on rainfall and depth, and is mediated by genomically divergent microorganisms.</title>
        <authorList>
            <person name="Diamond S."/>
            <person name="Andeer P.F."/>
            <person name="Li Z."/>
            <person name="Crits-Christoph A."/>
            <person name="Burstein D."/>
            <person name="Anantharaman K."/>
            <person name="Lane K.R."/>
            <person name="Thomas B.C."/>
            <person name="Pan C."/>
            <person name="Northen T.R."/>
            <person name="Banfield J.F."/>
        </authorList>
    </citation>
    <scope>NUCLEOTIDE SEQUENCE [LARGE SCALE GENOMIC DNA]</scope>
    <source>
        <strain evidence="9">WS_2</strain>
    </source>
</reference>
<dbReference type="SUPFAM" id="SSF82171">
    <property type="entry name" value="DPP6 N-terminal domain-like"/>
    <property type="match status" value="1"/>
</dbReference>
<organism evidence="9 10">
    <name type="scientific">Eiseniibacteriota bacterium</name>
    <dbReference type="NCBI Taxonomy" id="2212470"/>
    <lineage>
        <taxon>Bacteria</taxon>
        <taxon>Candidatus Eiseniibacteriota</taxon>
    </lineage>
</organism>
<dbReference type="InterPro" id="IPR011042">
    <property type="entry name" value="6-blade_b-propeller_TolB-like"/>
</dbReference>
<evidence type="ECO:0000259" key="8">
    <source>
        <dbReference type="Pfam" id="PF00326"/>
    </source>
</evidence>
<dbReference type="PANTHER" id="PTHR42776:SF27">
    <property type="entry name" value="DIPEPTIDYL PEPTIDASE FAMILY MEMBER 6"/>
    <property type="match status" value="1"/>
</dbReference>
<evidence type="ECO:0000256" key="4">
    <source>
        <dbReference type="ARBA" id="ARBA00032596"/>
    </source>
</evidence>
<feature type="chain" id="PRO_5021791372" description="Acyl-peptide hydrolase" evidence="7">
    <location>
        <begin position="28"/>
        <end position="673"/>
    </location>
</feature>
<dbReference type="Proteomes" id="UP000317716">
    <property type="component" value="Unassembled WGS sequence"/>
</dbReference>
<feature type="signal peptide" evidence="7">
    <location>
        <begin position="1"/>
        <end position="27"/>
    </location>
</feature>
<accession>A0A538SHT5</accession>
<feature type="domain" description="Peptidase S9 prolyl oligopeptidase catalytic" evidence="8">
    <location>
        <begin position="436"/>
        <end position="520"/>
    </location>
</feature>
<comment type="caution">
    <text evidence="9">The sequence shown here is derived from an EMBL/GenBank/DDBJ whole genome shotgun (WGS) entry which is preliminary data.</text>
</comment>
<dbReference type="GO" id="GO:0004252">
    <property type="term" value="F:serine-type endopeptidase activity"/>
    <property type="evidence" value="ECO:0007669"/>
    <property type="project" value="InterPro"/>
</dbReference>
<dbReference type="GO" id="GO:0006508">
    <property type="term" value="P:proteolysis"/>
    <property type="evidence" value="ECO:0007669"/>
    <property type="project" value="InterPro"/>
</dbReference>
<dbReference type="Pfam" id="PF00326">
    <property type="entry name" value="Peptidase_S9"/>
    <property type="match status" value="1"/>
</dbReference>
<keyword evidence="2" id="KW-0007">Acetylation</keyword>
<dbReference type="SUPFAM" id="SSF53474">
    <property type="entry name" value="alpha/beta-Hydrolases"/>
    <property type="match status" value="1"/>
</dbReference>
<feature type="compositionally biased region" description="Basic residues" evidence="6">
    <location>
        <begin position="640"/>
        <end position="655"/>
    </location>
</feature>
<gene>
    <name evidence="9" type="ORF">E6K72_10985</name>
</gene>
<evidence type="ECO:0000313" key="10">
    <source>
        <dbReference type="Proteomes" id="UP000317716"/>
    </source>
</evidence>
<sequence length="673" mass="72482">MRRIAPIARVMLVLLAALALATAFASAAEQPSIEKFLKIRTPASPVPLPDGSLLAIDRPDGIFQLYRFVPGAAAGGGEPSLAPGSAKATQLTTFADGLSDFSLSPDGKHVVLMYAPGGNENTQLTLMDPLASPGTATIPVLQNPKVQARVNQWLHDGSAFLYSANADSPTDFYLYRYDIGSRTTTRVLGKEGSWSANDVTRDGKRALVSHYVSASDVQVHELEMATGKLTDLSIRPEGGTAACGIVGYMPDERRVLIQSDLKDGRQRLFLRDLKSGKVSEPLPALATFELDGALVDDDRELLAVVTNEDGYGVPHIYALPGFEALPAPTAERGVVNGSYFGHRTLVWSMSNARTPGVAYATVYPTKGTPATRQLTWADEQGIDLSHFPLPEIVTYKGFDGLDIRAILYLPAGHAKGTPIPFIVNYHGGPEGQSRPAFTSTLQYYLSRGYGVMMPNVRGSTGYGRAFQMMDDYKKRWDSVRDGVDAAEWLVKSGYAEPGRIATYGGSYGGFMSVACIVEDQERVERGERKERLFGACVDLVGVVNLKCARPSTARSPTPSSWPASRASTAWTRSRCRSSSATVSTIRACRCRRPCSSRSRCASTEGTRGCSWRPTRGTGSRSSTTGSTSASASRASSTRRSASRRASARRTRRRRGSNVASGGAPRLTVVPRSP</sequence>
<dbReference type="EMBL" id="VBOS01000395">
    <property type="protein sequence ID" value="TMQ50936.1"/>
    <property type="molecule type" value="Genomic_DNA"/>
</dbReference>
<evidence type="ECO:0000256" key="5">
    <source>
        <dbReference type="ARBA" id="ARBA00045885"/>
    </source>
</evidence>
<feature type="region of interest" description="Disordered" evidence="6">
    <location>
        <begin position="596"/>
        <end position="673"/>
    </location>
</feature>
<protein>
    <recommendedName>
        <fullName evidence="4">Acyl-peptide hydrolase</fullName>
    </recommendedName>
    <alternativeName>
        <fullName evidence="3">Acylaminoacyl-peptidase</fullName>
    </alternativeName>
</protein>
<evidence type="ECO:0000256" key="6">
    <source>
        <dbReference type="SAM" id="MobiDB-lite"/>
    </source>
</evidence>
<evidence type="ECO:0000313" key="9">
    <source>
        <dbReference type="EMBL" id="TMQ50936.1"/>
    </source>
</evidence>
<dbReference type="InterPro" id="IPR001375">
    <property type="entry name" value="Peptidase_S9_cat"/>
</dbReference>